<sequence>MKICNSLQGLEPTLVMLMVQTIFAGVNIVYKLAANDGMKLSILVGYRFMFGAAFMVPVALLVERKKRPKLTWMVAFQAFLCGLFGGSLGQNLYLKSMALTSATFASALTNLIPAITFVIAVILRLEKLGLSTLAGMAKVIGTLTGIGGAMVLTFYKGLDINIWNTNINLLETTSKHHAMSPIQSYHSGTDVIYGALLSLASCVCYSLWLIIQAKAAQRYPCPYSFTAMMTLWASIQGTGFALCTERDWSQWKLGLDIRLLTVFIAGVLGSGVMFTLIAWCIRIRGPLFVSVFNPLMLLLVAIAGSLFLEEKLHLGTIIGAALIVIGLYCVLWGKGKESKKVVQLVPENDDQSGQVEIEIPSSTRDNHSRGRKEAAENEEEEKRDPRGSSRVLGGLYWLKRSLRLERTSVNEEIVFMY</sequence>
<feature type="transmembrane region" description="Helical" evidence="7">
    <location>
        <begin position="223"/>
        <end position="242"/>
    </location>
</feature>
<feature type="domain" description="EamA" evidence="8">
    <location>
        <begin position="15"/>
        <end position="143"/>
    </location>
</feature>
<feature type="transmembrane region" description="Helical" evidence="7">
    <location>
        <begin position="74"/>
        <end position="93"/>
    </location>
</feature>
<accession>A0A8S0P9W9</accession>
<evidence type="ECO:0000256" key="5">
    <source>
        <dbReference type="ARBA" id="ARBA00023136"/>
    </source>
</evidence>
<evidence type="ECO:0000256" key="7">
    <source>
        <dbReference type="SAM" id="Phobius"/>
    </source>
</evidence>
<dbReference type="OrthoDB" id="1728340at2759"/>
<dbReference type="AlphaFoldDB" id="A0A8S0P9W9"/>
<keyword evidence="3 7" id="KW-0812">Transmembrane</keyword>
<feature type="transmembrane region" description="Helical" evidence="7">
    <location>
        <begin position="262"/>
        <end position="281"/>
    </location>
</feature>
<keyword evidence="10" id="KW-1185">Reference proteome</keyword>
<evidence type="ECO:0000256" key="2">
    <source>
        <dbReference type="ARBA" id="ARBA00007635"/>
    </source>
</evidence>
<feature type="domain" description="EamA" evidence="8">
    <location>
        <begin position="193"/>
        <end position="331"/>
    </location>
</feature>
<feature type="compositionally biased region" description="Basic and acidic residues" evidence="6">
    <location>
        <begin position="364"/>
        <end position="387"/>
    </location>
</feature>
<evidence type="ECO:0000313" key="9">
    <source>
        <dbReference type="EMBL" id="CAA2934757.1"/>
    </source>
</evidence>
<feature type="transmembrane region" description="Helical" evidence="7">
    <location>
        <begin position="191"/>
        <end position="211"/>
    </location>
</feature>
<dbReference type="GO" id="GO:0022857">
    <property type="term" value="F:transmembrane transporter activity"/>
    <property type="evidence" value="ECO:0007669"/>
    <property type="project" value="InterPro"/>
</dbReference>
<evidence type="ECO:0000313" key="10">
    <source>
        <dbReference type="Proteomes" id="UP000594638"/>
    </source>
</evidence>
<dbReference type="Proteomes" id="UP000594638">
    <property type="component" value="Unassembled WGS sequence"/>
</dbReference>
<feature type="transmembrane region" description="Helical" evidence="7">
    <location>
        <begin position="288"/>
        <end position="308"/>
    </location>
</feature>
<name>A0A8S0P9W9_OLEEU</name>
<comment type="subcellular location">
    <subcellularLocation>
        <location evidence="1">Membrane</location>
        <topology evidence="1">Multi-pass membrane protein</topology>
    </subcellularLocation>
</comment>
<evidence type="ECO:0000259" key="8">
    <source>
        <dbReference type="Pfam" id="PF00892"/>
    </source>
</evidence>
<protein>
    <submittedName>
        <fullName evidence="9">WAT1-related At1g25270-like</fullName>
    </submittedName>
</protein>
<feature type="transmembrane region" description="Helical" evidence="7">
    <location>
        <begin position="314"/>
        <end position="333"/>
    </location>
</feature>
<feature type="transmembrane region" description="Helical" evidence="7">
    <location>
        <begin position="12"/>
        <end position="30"/>
    </location>
</feature>
<feature type="transmembrane region" description="Helical" evidence="7">
    <location>
        <begin position="99"/>
        <end position="123"/>
    </location>
</feature>
<dbReference type="PANTHER" id="PTHR31218">
    <property type="entry name" value="WAT1-RELATED PROTEIN"/>
    <property type="match status" value="1"/>
</dbReference>
<dbReference type="InterPro" id="IPR037185">
    <property type="entry name" value="EmrE-like"/>
</dbReference>
<dbReference type="SUPFAM" id="SSF103481">
    <property type="entry name" value="Multidrug resistance efflux transporter EmrE"/>
    <property type="match status" value="2"/>
</dbReference>
<keyword evidence="4 7" id="KW-1133">Transmembrane helix</keyword>
<evidence type="ECO:0000256" key="1">
    <source>
        <dbReference type="ARBA" id="ARBA00004141"/>
    </source>
</evidence>
<gene>
    <name evidence="9" type="ORF">OLEA9_A044507</name>
</gene>
<dbReference type="InterPro" id="IPR030184">
    <property type="entry name" value="WAT1-related"/>
</dbReference>
<organism evidence="9 10">
    <name type="scientific">Olea europaea subsp. europaea</name>
    <dbReference type="NCBI Taxonomy" id="158383"/>
    <lineage>
        <taxon>Eukaryota</taxon>
        <taxon>Viridiplantae</taxon>
        <taxon>Streptophyta</taxon>
        <taxon>Embryophyta</taxon>
        <taxon>Tracheophyta</taxon>
        <taxon>Spermatophyta</taxon>
        <taxon>Magnoliopsida</taxon>
        <taxon>eudicotyledons</taxon>
        <taxon>Gunneridae</taxon>
        <taxon>Pentapetalae</taxon>
        <taxon>asterids</taxon>
        <taxon>lamiids</taxon>
        <taxon>Lamiales</taxon>
        <taxon>Oleaceae</taxon>
        <taxon>Oleeae</taxon>
        <taxon>Olea</taxon>
    </lineage>
</organism>
<dbReference type="Pfam" id="PF00892">
    <property type="entry name" value="EamA"/>
    <property type="match status" value="2"/>
</dbReference>
<proteinExistence type="inferred from homology"/>
<feature type="transmembrane region" description="Helical" evidence="7">
    <location>
        <begin position="42"/>
        <end position="62"/>
    </location>
</feature>
<feature type="transmembrane region" description="Helical" evidence="7">
    <location>
        <begin position="135"/>
        <end position="155"/>
    </location>
</feature>
<feature type="region of interest" description="Disordered" evidence="6">
    <location>
        <begin position="355"/>
        <end position="387"/>
    </location>
</feature>
<comment type="similarity">
    <text evidence="2">Belongs to the drug/metabolite transporter (DMT) superfamily. Plant drug/metabolite exporter (P-DME) (TC 2.A.7.4) family.</text>
</comment>
<dbReference type="Gramene" id="OE9A044507T1">
    <property type="protein sequence ID" value="OE9A044507C1"/>
    <property type="gene ID" value="OE9A044507"/>
</dbReference>
<dbReference type="EMBL" id="CACTIH010000018">
    <property type="protein sequence ID" value="CAA2934757.1"/>
    <property type="molecule type" value="Genomic_DNA"/>
</dbReference>
<dbReference type="InterPro" id="IPR000620">
    <property type="entry name" value="EamA_dom"/>
</dbReference>
<dbReference type="GO" id="GO:0016020">
    <property type="term" value="C:membrane"/>
    <property type="evidence" value="ECO:0007669"/>
    <property type="project" value="UniProtKB-SubCell"/>
</dbReference>
<keyword evidence="5 7" id="KW-0472">Membrane</keyword>
<reference evidence="9 10" key="1">
    <citation type="submission" date="2019-12" db="EMBL/GenBank/DDBJ databases">
        <authorList>
            <person name="Alioto T."/>
            <person name="Alioto T."/>
            <person name="Gomez Garrido J."/>
        </authorList>
    </citation>
    <scope>NUCLEOTIDE SEQUENCE [LARGE SCALE GENOMIC DNA]</scope>
</reference>
<evidence type="ECO:0000256" key="3">
    <source>
        <dbReference type="ARBA" id="ARBA00022692"/>
    </source>
</evidence>
<comment type="caution">
    <text evidence="9">The sequence shown here is derived from an EMBL/GenBank/DDBJ whole genome shotgun (WGS) entry which is preliminary data.</text>
</comment>
<evidence type="ECO:0000256" key="4">
    <source>
        <dbReference type="ARBA" id="ARBA00022989"/>
    </source>
</evidence>
<evidence type="ECO:0000256" key="6">
    <source>
        <dbReference type="SAM" id="MobiDB-lite"/>
    </source>
</evidence>